<protein>
    <submittedName>
        <fullName evidence="7">Sugar-binding transcriptional regulator</fullName>
    </submittedName>
</protein>
<dbReference type="InterPro" id="IPR007630">
    <property type="entry name" value="RNA_pol_sigma70_r4"/>
</dbReference>
<sequence>MNKNTYSIRLMVKCAQMYYEEELNQGEIAEKLQISKSSVSRILASAREKEIVKIIVQNPMKDEYLNLEKALEEKFKLKEVIIIDSMSNDPEEIKKGLGKATAEYLQRVVKNGQLIGVTWGTTLCKIKDYVKNDKNKDVTFIPLVGGIGESNIDIQPNSIALDLSRKFKGHCKLLHAPSIVDDPFRRDMFIKDKNIQNFFQTMKKADISIMGIGSPFISSSTLMESGYITEEDVEELRKGGAVGDISSLFIDEYGNGDYFELNKRIIGISLDDLKKIPLKIGVAGHITKKRAILAAILGGYLDILITDSGTAKEILNLQYSIK</sequence>
<dbReference type="Pfam" id="PF04198">
    <property type="entry name" value="Sugar-bind"/>
    <property type="match status" value="1"/>
</dbReference>
<dbReference type="GO" id="GO:0030246">
    <property type="term" value="F:carbohydrate binding"/>
    <property type="evidence" value="ECO:0007669"/>
    <property type="project" value="InterPro"/>
</dbReference>
<dbReference type="Proteomes" id="UP000462760">
    <property type="component" value="Unassembled WGS sequence"/>
</dbReference>
<dbReference type="GO" id="GO:0006352">
    <property type="term" value="P:DNA-templated transcription initiation"/>
    <property type="evidence" value="ECO:0007669"/>
    <property type="project" value="InterPro"/>
</dbReference>
<reference evidence="7 8" key="1">
    <citation type="submission" date="2019-08" db="EMBL/GenBank/DDBJ databases">
        <title>In-depth cultivation of the pig gut microbiome towards novel bacterial diversity and tailored functional studies.</title>
        <authorList>
            <person name="Wylensek D."/>
            <person name="Hitch T.C.A."/>
            <person name="Clavel T."/>
        </authorList>
    </citation>
    <scope>NUCLEOTIDE SEQUENCE [LARGE SCALE GENOMIC DNA]</scope>
    <source>
        <strain evidence="7 8">Med78-601-WT-4W-RMD-3</strain>
    </source>
</reference>
<comment type="similarity">
    <text evidence="1">Belongs to the SorC transcriptional regulatory family.</text>
</comment>
<dbReference type="InterPro" id="IPR013324">
    <property type="entry name" value="RNA_pol_sigma_r3/r4-like"/>
</dbReference>
<name>A0A844FEP5_9FIRM</name>
<dbReference type="SUPFAM" id="SSF88659">
    <property type="entry name" value="Sigma3 and sigma4 domains of RNA polymerase sigma factors"/>
    <property type="match status" value="1"/>
</dbReference>
<evidence type="ECO:0000256" key="1">
    <source>
        <dbReference type="ARBA" id="ARBA00010466"/>
    </source>
</evidence>
<dbReference type="Gene3D" id="3.40.50.1360">
    <property type="match status" value="1"/>
</dbReference>
<feature type="domain" description="Sugar-binding" evidence="5">
    <location>
        <begin position="65"/>
        <end position="316"/>
    </location>
</feature>
<dbReference type="SUPFAM" id="SSF100950">
    <property type="entry name" value="NagB/RpiA/CoA transferase-like"/>
    <property type="match status" value="1"/>
</dbReference>
<dbReference type="InterPro" id="IPR007324">
    <property type="entry name" value="Sugar-bd_dom_put"/>
</dbReference>
<dbReference type="RefSeq" id="WP_154482066.1">
    <property type="nucleotide sequence ID" value="NZ_VULR01000001.1"/>
</dbReference>
<accession>A0A844FEP5</accession>
<feature type="domain" description="RNA polymerase sigma-70 region 4" evidence="6">
    <location>
        <begin position="16"/>
        <end position="49"/>
    </location>
</feature>
<keyword evidence="2" id="KW-0805">Transcription regulation</keyword>
<comment type="caution">
    <text evidence="7">The sequence shown here is derived from an EMBL/GenBank/DDBJ whole genome shotgun (WGS) entry which is preliminary data.</text>
</comment>
<evidence type="ECO:0000313" key="7">
    <source>
        <dbReference type="EMBL" id="MSS42432.1"/>
    </source>
</evidence>
<evidence type="ECO:0000259" key="6">
    <source>
        <dbReference type="Pfam" id="PF04545"/>
    </source>
</evidence>
<keyword evidence="3" id="KW-0238">DNA-binding</keyword>
<keyword evidence="4" id="KW-0804">Transcription</keyword>
<dbReference type="Pfam" id="PF04545">
    <property type="entry name" value="Sigma70_r4"/>
    <property type="match status" value="1"/>
</dbReference>
<dbReference type="PANTHER" id="PTHR34294:SF1">
    <property type="entry name" value="TRANSCRIPTIONAL REGULATOR LSRR"/>
    <property type="match status" value="1"/>
</dbReference>
<dbReference type="InterPro" id="IPR037171">
    <property type="entry name" value="NagB/RpiA_transferase-like"/>
</dbReference>
<gene>
    <name evidence="7" type="ORF">FYJ27_01590</name>
</gene>
<organism evidence="7 8">
    <name type="scientific">Anaerosalibacter bizertensis</name>
    <dbReference type="NCBI Taxonomy" id="932217"/>
    <lineage>
        <taxon>Bacteria</taxon>
        <taxon>Bacillati</taxon>
        <taxon>Bacillota</taxon>
        <taxon>Tissierellia</taxon>
        <taxon>Tissierellales</taxon>
        <taxon>Sporanaerobacteraceae</taxon>
        <taxon>Anaerosalibacter</taxon>
    </lineage>
</organism>
<dbReference type="AlphaFoldDB" id="A0A844FEP5"/>
<dbReference type="GO" id="GO:0003677">
    <property type="term" value="F:DNA binding"/>
    <property type="evidence" value="ECO:0007669"/>
    <property type="project" value="UniProtKB-KW"/>
</dbReference>
<evidence type="ECO:0000256" key="4">
    <source>
        <dbReference type="ARBA" id="ARBA00023163"/>
    </source>
</evidence>
<proteinExistence type="inferred from homology"/>
<evidence type="ECO:0000256" key="2">
    <source>
        <dbReference type="ARBA" id="ARBA00023015"/>
    </source>
</evidence>
<dbReference type="GO" id="GO:0003700">
    <property type="term" value="F:DNA-binding transcription factor activity"/>
    <property type="evidence" value="ECO:0007669"/>
    <property type="project" value="InterPro"/>
</dbReference>
<evidence type="ECO:0000313" key="8">
    <source>
        <dbReference type="Proteomes" id="UP000462760"/>
    </source>
</evidence>
<dbReference type="InterPro" id="IPR051054">
    <property type="entry name" value="SorC_transcr_regulators"/>
</dbReference>
<dbReference type="OrthoDB" id="58802at2"/>
<evidence type="ECO:0000259" key="5">
    <source>
        <dbReference type="Pfam" id="PF04198"/>
    </source>
</evidence>
<dbReference type="Gene3D" id="1.10.10.60">
    <property type="entry name" value="Homeodomain-like"/>
    <property type="match status" value="1"/>
</dbReference>
<evidence type="ECO:0000256" key="3">
    <source>
        <dbReference type="ARBA" id="ARBA00023125"/>
    </source>
</evidence>
<dbReference type="EMBL" id="VULR01000001">
    <property type="protein sequence ID" value="MSS42432.1"/>
    <property type="molecule type" value="Genomic_DNA"/>
</dbReference>
<dbReference type="PANTHER" id="PTHR34294">
    <property type="entry name" value="TRANSCRIPTIONAL REGULATOR-RELATED"/>
    <property type="match status" value="1"/>
</dbReference>